<dbReference type="InterPro" id="IPR011763">
    <property type="entry name" value="COA_CT_C"/>
</dbReference>
<dbReference type="AlphaFoldDB" id="A0A4R2GQL1"/>
<feature type="domain" description="CoA carboxyltransferase N-terminal" evidence="1">
    <location>
        <begin position="22"/>
        <end position="279"/>
    </location>
</feature>
<dbReference type="RefSeq" id="WP_132008165.1">
    <property type="nucleotide sequence ID" value="NZ_JBHUNN010000002.1"/>
</dbReference>
<evidence type="ECO:0000313" key="3">
    <source>
        <dbReference type="EMBL" id="TCO12063.1"/>
    </source>
</evidence>
<dbReference type="InterPro" id="IPR045190">
    <property type="entry name" value="MCCB/AccD1-like"/>
</dbReference>
<name>A0A4R2GQL1_9HYPH</name>
<dbReference type="InterPro" id="IPR011762">
    <property type="entry name" value="COA_CT_N"/>
</dbReference>
<evidence type="ECO:0000259" key="2">
    <source>
        <dbReference type="PROSITE" id="PS50989"/>
    </source>
</evidence>
<dbReference type="FunFam" id="3.90.226.10:FF:000021">
    <property type="entry name" value="Acetyl-CoA carboxylase carboxyltransferase subunit"/>
    <property type="match status" value="1"/>
</dbReference>
<gene>
    <name evidence="3" type="ORF">EV666_110102</name>
</gene>
<dbReference type="PANTHER" id="PTHR22855:SF46">
    <property type="entry name" value="METHYLCROTONOYL-COA CARBOXYLASE"/>
    <property type="match status" value="1"/>
</dbReference>
<dbReference type="PROSITE" id="PS50980">
    <property type="entry name" value="COA_CT_NTER"/>
    <property type="match status" value="1"/>
</dbReference>
<organism evidence="3 4">
    <name type="scientific">Camelimonas lactis</name>
    <dbReference type="NCBI Taxonomy" id="659006"/>
    <lineage>
        <taxon>Bacteria</taxon>
        <taxon>Pseudomonadati</taxon>
        <taxon>Pseudomonadota</taxon>
        <taxon>Alphaproteobacteria</taxon>
        <taxon>Hyphomicrobiales</taxon>
        <taxon>Chelatococcaceae</taxon>
        <taxon>Camelimonas</taxon>
    </lineage>
</organism>
<protein>
    <submittedName>
        <fullName evidence="3">Geranyl-CoA carboxylase beta subunit</fullName>
    </submittedName>
</protein>
<sequence>MPAFESRVVAAGPAYEENRAFMLDAIAEMHGLQKRARDASAASGPRFVKRGQLLPRERLTLALDEGAPWLELCSLAGYLRDVSNPAKTVPGCSSIAGIGYVSGVRCMVVVDDAGIAAGSAQPMGGDKMLRLEAIAIKNRLPFIHLVESAGANLLGYKVEDFVIGGGLFANLARLSAAGIPVIALTHGSSTAGGAYMTGLADYVIMVRDRAKAFLAGPPLLKAATGEVATDEELGGAVMHATVSGLAEYLAEDDVDGVRILRELVGNLGWTQGNELPEGPAPALDPEELLGLFPRDHKKPVDMREVIARLVDGSEMMEYKPLYGPQTVCVQAKLFGMQIGIITNNGPLDPAGANKATQFIHACCQNGSPLIYLHNTTGYIVGTESERAGMIKIGAKMIQAVANATVPQLTVMCGASYGAGNYGMCGRGFTPDFAFSWPTARTAVMGAEQAALTMAIVMEDGAKARGLPVDVEGIETMKQKIIQTFESQMSAFYTSGAVLDDGVIDPRDTRNVLGMALSVCLSGRARQVRPLTFGVGRM</sequence>
<reference evidence="3 4" key="1">
    <citation type="submission" date="2019-03" db="EMBL/GenBank/DDBJ databases">
        <title>Genomic Encyclopedia of Type Strains, Phase IV (KMG-IV): sequencing the most valuable type-strain genomes for metagenomic binning, comparative biology and taxonomic classification.</title>
        <authorList>
            <person name="Goeker M."/>
        </authorList>
    </citation>
    <scope>NUCLEOTIDE SEQUENCE [LARGE SCALE GENOMIC DNA]</scope>
    <source>
        <strain evidence="3 4">DSM 22958</strain>
    </source>
</reference>
<dbReference type="PROSITE" id="PS50989">
    <property type="entry name" value="COA_CT_CTER"/>
    <property type="match status" value="1"/>
</dbReference>
<dbReference type="Gene3D" id="3.90.226.10">
    <property type="entry name" value="2-enoyl-CoA Hydratase, Chain A, domain 1"/>
    <property type="match status" value="2"/>
</dbReference>
<proteinExistence type="predicted"/>
<dbReference type="Pfam" id="PF01039">
    <property type="entry name" value="Carboxyl_trans"/>
    <property type="match status" value="1"/>
</dbReference>
<accession>A0A4R2GQL1</accession>
<dbReference type="EMBL" id="SLWL01000010">
    <property type="protein sequence ID" value="TCO12063.1"/>
    <property type="molecule type" value="Genomic_DNA"/>
</dbReference>
<dbReference type="GO" id="GO:0016874">
    <property type="term" value="F:ligase activity"/>
    <property type="evidence" value="ECO:0007669"/>
    <property type="project" value="InterPro"/>
</dbReference>
<feature type="domain" description="CoA carboxyltransferase C-terminal" evidence="2">
    <location>
        <begin position="281"/>
        <end position="522"/>
    </location>
</feature>
<dbReference type="InterPro" id="IPR029045">
    <property type="entry name" value="ClpP/crotonase-like_dom_sf"/>
</dbReference>
<evidence type="ECO:0000259" key="1">
    <source>
        <dbReference type="PROSITE" id="PS50980"/>
    </source>
</evidence>
<dbReference type="PANTHER" id="PTHR22855">
    <property type="entry name" value="ACETYL, PROPIONYL, PYRUVATE, AND GLUTACONYL CARBOXYLASE-RELATED"/>
    <property type="match status" value="1"/>
</dbReference>
<evidence type="ECO:0000313" key="4">
    <source>
        <dbReference type="Proteomes" id="UP000294881"/>
    </source>
</evidence>
<dbReference type="SUPFAM" id="SSF52096">
    <property type="entry name" value="ClpP/crotonase"/>
    <property type="match status" value="2"/>
</dbReference>
<dbReference type="OrthoDB" id="9803706at2"/>
<dbReference type="Proteomes" id="UP000294881">
    <property type="component" value="Unassembled WGS sequence"/>
</dbReference>
<comment type="caution">
    <text evidence="3">The sequence shown here is derived from an EMBL/GenBank/DDBJ whole genome shotgun (WGS) entry which is preliminary data.</text>
</comment>
<dbReference type="InterPro" id="IPR034733">
    <property type="entry name" value="AcCoA_carboxyl_beta"/>
</dbReference>
<keyword evidence="4" id="KW-1185">Reference proteome</keyword>